<keyword evidence="5" id="KW-1185">Reference proteome</keyword>
<keyword evidence="1" id="KW-0540">Nuclease</keyword>
<dbReference type="Gramene" id="TVU34410">
    <property type="protein sequence ID" value="TVU34410"/>
    <property type="gene ID" value="EJB05_16242"/>
</dbReference>
<dbReference type="PANTHER" id="PTHR13620:SF123">
    <property type="entry name" value="OS11G0222320 PROTEIN"/>
    <property type="match status" value="1"/>
</dbReference>
<dbReference type="InterPro" id="IPR012337">
    <property type="entry name" value="RNaseH-like_sf"/>
</dbReference>
<dbReference type="PANTHER" id="PTHR13620">
    <property type="entry name" value="3-5 EXONUCLEASE"/>
    <property type="match status" value="1"/>
</dbReference>
<dbReference type="GO" id="GO:0006139">
    <property type="term" value="P:nucleobase-containing compound metabolic process"/>
    <property type="evidence" value="ECO:0007669"/>
    <property type="project" value="InterPro"/>
</dbReference>
<feature type="domain" description="3'-5' exonuclease" evidence="3">
    <location>
        <begin position="33"/>
        <end position="181"/>
    </location>
</feature>
<evidence type="ECO:0000256" key="2">
    <source>
        <dbReference type="ARBA" id="ARBA00022801"/>
    </source>
</evidence>
<name>A0A5J9VHG2_9POAL</name>
<dbReference type="EMBL" id="RWGY01000009">
    <property type="protein sequence ID" value="TVU34410.1"/>
    <property type="molecule type" value="Genomic_DNA"/>
</dbReference>
<dbReference type="GO" id="GO:0005634">
    <property type="term" value="C:nucleus"/>
    <property type="evidence" value="ECO:0007669"/>
    <property type="project" value="TreeGrafter"/>
</dbReference>
<feature type="non-terminal residue" evidence="4">
    <location>
        <position position="1"/>
    </location>
</feature>
<keyword evidence="2" id="KW-0378">Hydrolase</keyword>
<evidence type="ECO:0000313" key="5">
    <source>
        <dbReference type="Proteomes" id="UP000324897"/>
    </source>
</evidence>
<gene>
    <name evidence="4" type="ORF">EJB05_16242</name>
</gene>
<accession>A0A5J9VHG2</accession>
<reference evidence="4 5" key="1">
    <citation type="journal article" date="2019" name="Sci. Rep.">
        <title>A high-quality genome of Eragrostis curvula grass provides insights into Poaceae evolution and supports new strategies to enhance forage quality.</title>
        <authorList>
            <person name="Carballo J."/>
            <person name="Santos B.A.C.M."/>
            <person name="Zappacosta D."/>
            <person name="Garbus I."/>
            <person name="Selva J.P."/>
            <person name="Gallo C.A."/>
            <person name="Diaz A."/>
            <person name="Albertini E."/>
            <person name="Caccamo M."/>
            <person name="Echenique V."/>
        </authorList>
    </citation>
    <scope>NUCLEOTIDE SEQUENCE [LARGE SCALE GENOMIC DNA]</scope>
    <source>
        <strain evidence="5">cv. Victoria</strain>
        <tissue evidence="4">Leaf</tissue>
    </source>
</reference>
<dbReference type="GO" id="GO:0008408">
    <property type="term" value="F:3'-5' exonuclease activity"/>
    <property type="evidence" value="ECO:0007669"/>
    <property type="project" value="InterPro"/>
</dbReference>
<sequence length="199" mass="22653">MAMQHIGFYNDVIETTVMSSAQEVESLFIMEVCGDHSHRLVVGLDTEWRVFHEDGELKHRTALLQLCMDKRTLVFQIHHADVTPDALKHFLTGPRSKLVGAVVKGDIERPSLDYGIEVSTWPDLQIMAKKLKGYRRTPSPKDMVQDMMDVIMSKDIIHTFWGELELTPWQIEYGAIDAFLSSKLALLMGIKPVTKDVNE</sequence>
<dbReference type="InterPro" id="IPR036397">
    <property type="entry name" value="RNaseH_sf"/>
</dbReference>
<protein>
    <recommendedName>
        <fullName evidence="3">3'-5' exonuclease domain-containing protein</fullName>
    </recommendedName>
</protein>
<dbReference type="InterPro" id="IPR051132">
    <property type="entry name" value="3-5_Exonuclease_domain"/>
</dbReference>
<dbReference type="Gene3D" id="3.30.420.10">
    <property type="entry name" value="Ribonuclease H-like superfamily/Ribonuclease H"/>
    <property type="match status" value="1"/>
</dbReference>
<evidence type="ECO:0000313" key="4">
    <source>
        <dbReference type="EMBL" id="TVU34410.1"/>
    </source>
</evidence>
<dbReference type="GO" id="GO:0005737">
    <property type="term" value="C:cytoplasm"/>
    <property type="evidence" value="ECO:0007669"/>
    <property type="project" value="TreeGrafter"/>
</dbReference>
<dbReference type="Proteomes" id="UP000324897">
    <property type="component" value="Unassembled WGS sequence"/>
</dbReference>
<dbReference type="SUPFAM" id="SSF53098">
    <property type="entry name" value="Ribonuclease H-like"/>
    <property type="match status" value="1"/>
</dbReference>
<organism evidence="4 5">
    <name type="scientific">Eragrostis curvula</name>
    <name type="common">weeping love grass</name>
    <dbReference type="NCBI Taxonomy" id="38414"/>
    <lineage>
        <taxon>Eukaryota</taxon>
        <taxon>Viridiplantae</taxon>
        <taxon>Streptophyta</taxon>
        <taxon>Embryophyta</taxon>
        <taxon>Tracheophyta</taxon>
        <taxon>Spermatophyta</taxon>
        <taxon>Magnoliopsida</taxon>
        <taxon>Liliopsida</taxon>
        <taxon>Poales</taxon>
        <taxon>Poaceae</taxon>
        <taxon>PACMAD clade</taxon>
        <taxon>Chloridoideae</taxon>
        <taxon>Eragrostideae</taxon>
        <taxon>Eragrostidinae</taxon>
        <taxon>Eragrostis</taxon>
    </lineage>
</organism>
<dbReference type="OrthoDB" id="10261556at2759"/>
<evidence type="ECO:0000256" key="1">
    <source>
        <dbReference type="ARBA" id="ARBA00022722"/>
    </source>
</evidence>
<comment type="caution">
    <text evidence="4">The sequence shown here is derived from an EMBL/GenBank/DDBJ whole genome shotgun (WGS) entry which is preliminary data.</text>
</comment>
<dbReference type="Pfam" id="PF01612">
    <property type="entry name" value="DNA_pol_A_exo1"/>
    <property type="match status" value="1"/>
</dbReference>
<dbReference type="InterPro" id="IPR002562">
    <property type="entry name" value="3'-5'_exonuclease_dom"/>
</dbReference>
<evidence type="ECO:0000259" key="3">
    <source>
        <dbReference type="Pfam" id="PF01612"/>
    </source>
</evidence>
<dbReference type="GO" id="GO:0003676">
    <property type="term" value="F:nucleic acid binding"/>
    <property type="evidence" value="ECO:0007669"/>
    <property type="project" value="InterPro"/>
</dbReference>
<dbReference type="AlphaFoldDB" id="A0A5J9VHG2"/>
<proteinExistence type="predicted"/>